<dbReference type="RefSeq" id="WP_160737361.1">
    <property type="nucleotide sequence ID" value="NZ_WTYT01000006.1"/>
</dbReference>
<keyword evidence="4" id="KW-1185">Reference proteome</keyword>
<dbReference type="Gene3D" id="1.20.1600.10">
    <property type="entry name" value="Outer membrane efflux proteins (OEP)"/>
    <property type="match status" value="1"/>
</dbReference>
<dbReference type="PROSITE" id="PS51257">
    <property type="entry name" value="PROKAR_LIPOPROTEIN"/>
    <property type="match status" value="1"/>
</dbReference>
<keyword evidence="2" id="KW-0564">Palmitate</keyword>
<dbReference type="GO" id="GO:0015562">
    <property type="term" value="F:efflux transmembrane transporter activity"/>
    <property type="evidence" value="ECO:0007669"/>
    <property type="project" value="InterPro"/>
</dbReference>
<comment type="similarity">
    <text evidence="1 2">Belongs to the outer membrane factor (OMF) (TC 1.B.17) family.</text>
</comment>
<dbReference type="OrthoDB" id="9783100at2"/>
<keyword evidence="2" id="KW-1134">Transmembrane beta strand</keyword>
<organism evidence="3 4">
    <name type="scientific">Altericroceibacterium endophyticum</name>
    <dbReference type="NCBI Taxonomy" id="1808508"/>
    <lineage>
        <taxon>Bacteria</taxon>
        <taxon>Pseudomonadati</taxon>
        <taxon>Pseudomonadota</taxon>
        <taxon>Alphaproteobacteria</taxon>
        <taxon>Sphingomonadales</taxon>
        <taxon>Erythrobacteraceae</taxon>
        <taxon>Altericroceibacterium</taxon>
    </lineage>
</organism>
<comment type="subcellular location">
    <subcellularLocation>
        <location evidence="2">Cell membrane</location>
        <topology evidence="2">Lipid-anchor</topology>
    </subcellularLocation>
</comment>
<comment type="caution">
    <text evidence="3">The sequence shown here is derived from an EMBL/GenBank/DDBJ whole genome shotgun (WGS) entry which is preliminary data.</text>
</comment>
<keyword evidence="2" id="KW-0472">Membrane</keyword>
<feature type="signal peptide" evidence="2">
    <location>
        <begin position="1"/>
        <end position="20"/>
    </location>
</feature>
<reference evidence="3 4" key="1">
    <citation type="submission" date="2019-12" db="EMBL/GenBank/DDBJ databases">
        <title>Genomic-based taxomic classification of the family Erythrobacteraceae.</title>
        <authorList>
            <person name="Xu L."/>
        </authorList>
    </citation>
    <scope>NUCLEOTIDE SEQUENCE [LARGE SCALE GENOMIC DNA]</scope>
    <source>
        <strain evidence="3 4">LMG 29518</strain>
    </source>
</reference>
<name>A0A6I4TB15_9SPHN</name>
<dbReference type="PANTHER" id="PTHR30203">
    <property type="entry name" value="OUTER MEMBRANE CATION EFFLUX PROTEIN"/>
    <property type="match status" value="1"/>
</dbReference>
<sequence length="464" mass="49040">MIRRSALPLLTITISLAGCAAVSPTADTVPQLTAPEEFSGNLPPSGLDDYWWKGFADPVLDQLILQGLESNLEIDAAQDRLRAAAALLRAEKADRLPSLDGSAQVDIATGSGPSDSATAGLFGEFDPDLSGRLSAEVELAAAEYAESEYLLADRRRIVAAAIASQYIEYRRTGAQLALLDESTSLQEQTLRIVTLRYQAGLAANLDVRRAASDLARTRAGRGLIEISRSEALNALAVLLGREPGIFDPGSAEDQAAEQEVAEDSGLHAIPAYSTGPALGGPTDLLRRRGDVIAAEMRLAQSAAQIGIERSDLMPSLTFPAQLVIGDGSVSGLFSDMVARLGAALNLPLFDGGRRRAEITAAEAQAQASLAEYQRTFLMALGEVENSLVAIGAYSDRGDALEEAIMESESALAQSDALYREGLASLFDVLDAQRQLISSRQSLLDNRASLASAHIALHLAAASPE</sequence>
<dbReference type="Gene3D" id="2.20.200.10">
    <property type="entry name" value="Outer membrane efflux proteins (OEP)"/>
    <property type="match status" value="1"/>
</dbReference>
<gene>
    <name evidence="3" type="ORF">GRI91_14305</name>
</gene>
<dbReference type="AlphaFoldDB" id="A0A6I4TB15"/>
<dbReference type="InterPro" id="IPR010131">
    <property type="entry name" value="MdtP/NodT-like"/>
</dbReference>
<evidence type="ECO:0000313" key="4">
    <source>
        <dbReference type="Proteomes" id="UP000438476"/>
    </source>
</evidence>
<dbReference type="PANTHER" id="PTHR30203:SF32">
    <property type="entry name" value="CATION EFFLUX SYSTEM PROTEIN CUSC"/>
    <property type="match status" value="1"/>
</dbReference>
<keyword evidence="2" id="KW-0812">Transmembrane</keyword>
<evidence type="ECO:0000313" key="3">
    <source>
        <dbReference type="EMBL" id="MXO66935.1"/>
    </source>
</evidence>
<dbReference type="SUPFAM" id="SSF56954">
    <property type="entry name" value="Outer membrane efflux proteins (OEP)"/>
    <property type="match status" value="1"/>
</dbReference>
<dbReference type="NCBIfam" id="TIGR01845">
    <property type="entry name" value="outer_NodT"/>
    <property type="match status" value="1"/>
</dbReference>
<accession>A0A6I4TB15</accession>
<protein>
    <submittedName>
        <fullName evidence="3">Efflux transporter outer membrane subunit</fullName>
    </submittedName>
</protein>
<dbReference type="EMBL" id="WTYT01000006">
    <property type="protein sequence ID" value="MXO66935.1"/>
    <property type="molecule type" value="Genomic_DNA"/>
</dbReference>
<dbReference type="InterPro" id="IPR003423">
    <property type="entry name" value="OMP_efflux"/>
</dbReference>
<proteinExistence type="inferred from homology"/>
<evidence type="ECO:0000256" key="1">
    <source>
        <dbReference type="ARBA" id="ARBA00007613"/>
    </source>
</evidence>
<dbReference type="Proteomes" id="UP000438476">
    <property type="component" value="Unassembled WGS sequence"/>
</dbReference>
<dbReference type="GO" id="GO:0005886">
    <property type="term" value="C:plasma membrane"/>
    <property type="evidence" value="ECO:0007669"/>
    <property type="project" value="UniProtKB-SubCell"/>
</dbReference>
<keyword evidence="2" id="KW-0732">Signal</keyword>
<keyword evidence="2" id="KW-0449">Lipoprotein</keyword>
<dbReference type="Pfam" id="PF02321">
    <property type="entry name" value="OEP"/>
    <property type="match status" value="2"/>
</dbReference>
<evidence type="ECO:0000256" key="2">
    <source>
        <dbReference type="RuleBase" id="RU362097"/>
    </source>
</evidence>
<feature type="chain" id="PRO_5026374541" evidence="2">
    <location>
        <begin position="21"/>
        <end position="464"/>
    </location>
</feature>